<evidence type="ECO:0000259" key="1">
    <source>
        <dbReference type="Pfam" id="PF13354"/>
    </source>
</evidence>
<dbReference type="PANTHER" id="PTHR35333">
    <property type="entry name" value="BETA-LACTAMASE"/>
    <property type="match status" value="1"/>
</dbReference>
<dbReference type="InterPro" id="IPR045155">
    <property type="entry name" value="Beta-lactam_cat"/>
</dbReference>
<dbReference type="PANTHER" id="PTHR35333:SF3">
    <property type="entry name" value="BETA-LACTAMASE-TYPE TRANSPEPTIDASE FOLD CONTAINING PROTEIN"/>
    <property type="match status" value="1"/>
</dbReference>
<dbReference type="SUPFAM" id="SSF56601">
    <property type="entry name" value="beta-lactamase/transpeptidase-like"/>
    <property type="match status" value="1"/>
</dbReference>
<name>A0A6B0Z0Z8_9CHLR</name>
<gene>
    <name evidence="2" type="ORF">F4Y42_17895</name>
</gene>
<evidence type="ECO:0000313" key="2">
    <source>
        <dbReference type="EMBL" id="MXY95318.1"/>
    </source>
</evidence>
<sequence length="299" mass="32799">MSLESDIRNITANSGAEMAVSALHLESGQRFDVDAERVYPLCSVLKIPVLVEAFRQIEEGLFTLDDRWQLTTAEKNLPSGILVFFDDGLSPTVRDLLTLMIIISDNTATDMVMHRLGEGSVTRTMHDLGLTDIHVPLTIRELFDDLLPSSDPTQDMLALATGPRNREGVCYSLGPDNDTGTPAALTELLARIWRGETVSRAACDTMLEILLKQQLNDRLPRYLPPGTPCAHKTGTLPGIRNDSGIIYAGESDHVAVTVFSRWDDEAVSDDPIARSEQPIAVDTAFGRIGRLLYDTFSGS</sequence>
<dbReference type="AlphaFoldDB" id="A0A6B0Z0Z8"/>
<dbReference type="GO" id="GO:0008800">
    <property type="term" value="F:beta-lactamase activity"/>
    <property type="evidence" value="ECO:0007669"/>
    <property type="project" value="InterPro"/>
</dbReference>
<comment type="caution">
    <text evidence="2">The sequence shown here is derived from an EMBL/GenBank/DDBJ whole genome shotgun (WGS) entry which is preliminary data.</text>
</comment>
<accession>A0A6B0Z0Z8</accession>
<dbReference type="InterPro" id="IPR012338">
    <property type="entry name" value="Beta-lactam/transpept-like"/>
</dbReference>
<organism evidence="2">
    <name type="scientific">Caldilineaceae bacterium SB0664_bin_27</name>
    <dbReference type="NCBI Taxonomy" id="2605260"/>
    <lineage>
        <taxon>Bacteria</taxon>
        <taxon>Bacillati</taxon>
        <taxon>Chloroflexota</taxon>
        <taxon>Caldilineae</taxon>
        <taxon>Caldilineales</taxon>
        <taxon>Caldilineaceae</taxon>
    </lineage>
</organism>
<dbReference type="InterPro" id="IPR000871">
    <property type="entry name" value="Beta-lactam_class-A"/>
</dbReference>
<reference evidence="2" key="1">
    <citation type="submission" date="2019-09" db="EMBL/GenBank/DDBJ databases">
        <title>Characterisation of the sponge microbiome using genome-centric metagenomics.</title>
        <authorList>
            <person name="Engelberts J.P."/>
            <person name="Robbins S.J."/>
            <person name="De Goeij J.M."/>
            <person name="Aranda M."/>
            <person name="Bell S.C."/>
            <person name="Webster N.S."/>
        </authorList>
    </citation>
    <scope>NUCLEOTIDE SEQUENCE</scope>
    <source>
        <strain evidence="2">SB0664_bin_27</strain>
    </source>
</reference>
<dbReference type="Pfam" id="PF13354">
    <property type="entry name" value="Beta-lactamase2"/>
    <property type="match status" value="1"/>
</dbReference>
<protein>
    <submittedName>
        <fullName evidence="2">Serine hydrolase</fullName>
    </submittedName>
</protein>
<dbReference type="EMBL" id="VXRG01000144">
    <property type="protein sequence ID" value="MXY95318.1"/>
    <property type="molecule type" value="Genomic_DNA"/>
</dbReference>
<dbReference type="GO" id="GO:0046677">
    <property type="term" value="P:response to antibiotic"/>
    <property type="evidence" value="ECO:0007669"/>
    <property type="project" value="InterPro"/>
</dbReference>
<dbReference type="Gene3D" id="3.40.710.10">
    <property type="entry name" value="DD-peptidase/beta-lactamase superfamily"/>
    <property type="match status" value="1"/>
</dbReference>
<keyword evidence="2" id="KW-0378">Hydrolase</keyword>
<dbReference type="GO" id="GO:0030655">
    <property type="term" value="P:beta-lactam antibiotic catabolic process"/>
    <property type="evidence" value="ECO:0007669"/>
    <property type="project" value="InterPro"/>
</dbReference>
<proteinExistence type="predicted"/>
<feature type="domain" description="Beta-lactamase class A catalytic" evidence="1">
    <location>
        <begin position="20"/>
        <end position="259"/>
    </location>
</feature>